<dbReference type="AlphaFoldDB" id="A0AAW1JL39"/>
<keyword evidence="7" id="KW-1185">Reference proteome</keyword>
<evidence type="ECO:0000256" key="3">
    <source>
        <dbReference type="ARBA" id="ARBA00023239"/>
    </source>
</evidence>
<protein>
    <submittedName>
        <fullName evidence="6">Uncharacterized protein</fullName>
    </submittedName>
</protein>
<evidence type="ECO:0000256" key="1">
    <source>
        <dbReference type="ARBA" id="ARBA00022723"/>
    </source>
</evidence>
<dbReference type="PANTHER" id="PTHR31225">
    <property type="entry name" value="OS04G0344100 PROTEIN-RELATED"/>
    <property type="match status" value="1"/>
</dbReference>
<evidence type="ECO:0000313" key="7">
    <source>
        <dbReference type="Proteomes" id="UP001443914"/>
    </source>
</evidence>
<dbReference type="EMBL" id="JBDFQZ010000007">
    <property type="protein sequence ID" value="KAK9705669.1"/>
    <property type="molecule type" value="Genomic_DNA"/>
</dbReference>
<dbReference type="Pfam" id="PF01397">
    <property type="entry name" value="Terpene_synth"/>
    <property type="match status" value="1"/>
</dbReference>
<keyword evidence="3" id="KW-0456">Lyase</keyword>
<feature type="domain" description="Terpene synthase metal-binding" evidence="5">
    <location>
        <begin position="249"/>
        <end position="319"/>
    </location>
</feature>
<feature type="domain" description="Terpene synthase N-terminal" evidence="4">
    <location>
        <begin position="22"/>
        <end position="187"/>
    </location>
</feature>
<evidence type="ECO:0000259" key="4">
    <source>
        <dbReference type="Pfam" id="PF01397"/>
    </source>
</evidence>
<reference evidence="6" key="1">
    <citation type="submission" date="2024-03" db="EMBL/GenBank/DDBJ databases">
        <title>WGS assembly of Saponaria officinalis var. Norfolk2.</title>
        <authorList>
            <person name="Jenkins J."/>
            <person name="Shu S."/>
            <person name="Grimwood J."/>
            <person name="Barry K."/>
            <person name="Goodstein D."/>
            <person name="Schmutz J."/>
            <person name="Leebens-Mack J."/>
            <person name="Osbourn A."/>
        </authorList>
    </citation>
    <scope>NUCLEOTIDE SEQUENCE [LARGE SCALE GENOMIC DNA]</scope>
    <source>
        <strain evidence="6">JIC</strain>
    </source>
</reference>
<gene>
    <name evidence="6" type="ORF">RND81_07G074900</name>
</gene>
<evidence type="ECO:0000313" key="6">
    <source>
        <dbReference type="EMBL" id="KAK9705669.1"/>
    </source>
</evidence>
<organism evidence="6 7">
    <name type="scientific">Saponaria officinalis</name>
    <name type="common">Common soapwort</name>
    <name type="synonym">Lychnis saponaria</name>
    <dbReference type="NCBI Taxonomy" id="3572"/>
    <lineage>
        <taxon>Eukaryota</taxon>
        <taxon>Viridiplantae</taxon>
        <taxon>Streptophyta</taxon>
        <taxon>Embryophyta</taxon>
        <taxon>Tracheophyta</taxon>
        <taxon>Spermatophyta</taxon>
        <taxon>Magnoliopsida</taxon>
        <taxon>eudicotyledons</taxon>
        <taxon>Gunneridae</taxon>
        <taxon>Pentapetalae</taxon>
        <taxon>Caryophyllales</taxon>
        <taxon>Caryophyllaceae</taxon>
        <taxon>Caryophylleae</taxon>
        <taxon>Saponaria</taxon>
    </lineage>
</organism>
<dbReference type="InterPro" id="IPR008930">
    <property type="entry name" value="Terpenoid_cyclase/PrenylTrfase"/>
</dbReference>
<dbReference type="InterPro" id="IPR001906">
    <property type="entry name" value="Terpene_synth_N"/>
</dbReference>
<dbReference type="Pfam" id="PF03936">
    <property type="entry name" value="Terpene_synth_C"/>
    <property type="match status" value="1"/>
</dbReference>
<dbReference type="InterPro" id="IPR050148">
    <property type="entry name" value="Terpene_synthase-like"/>
</dbReference>
<dbReference type="PANTHER" id="PTHR31225:SF93">
    <property type="entry name" value="ALPHA-HUMULENE_(-)-(E)-BETA-CARYOPHYLLENE SYNTHASE"/>
    <property type="match status" value="1"/>
</dbReference>
<evidence type="ECO:0000259" key="5">
    <source>
        <dbReference type="Pfam" id="PF03936"/>
    </source>
</evidence>
<comment type="caution">
    <text evidence="6">The sequence shown here is derived from an EMBL/GenBank/DDBJ whole genome shotgun (WGS) entry which is preliminary data.</text>
</comment>
<keyword evidence="2" id="KW-0460">Magnesium</keyword>
<name>A0AAW1JL39_SAPOF</name>
<dbReference type="SUPFAM" id="SSF48576">
    <property type="entry name" value="Terpenoid synthases"/>
    <property type="match status" value="1"/>
</dbReference>
<proteinExistence type="predicted"/>
<dbReference type="InterPro" id="IPR008949">
    <property type="entry name" value="Isoprenoid_synthase_dom_sf"/>
</dbReference>
<dbReference type="Proteomes" id="UP001443914">
    <property type="component" value="Unassembled WGS sequence"/>
</dbReference>
<evidence type="ECO:0000256" key="2">
    <source>
        <dbReference type="ARBA" id="ARBA00022842"/>
    </source>
</evidence>
<dbReference type="GO" id="GO:0016114">
    <property type="term" value="P:terpenoid biosynthetic process"/>
    <property type="evidence" value="ECO:0007669"/>
    <property type="project" value="InterPro"/>
</dbReference>
<dbReference type="Gene3D" id="1.50.10.130">
    <property type="entry name" value="Terpene synthase, N-terminal domain"/>
    <property type="match status" value="1"/>
</dbReference>
<dbReference type="GO" id="GO:0000287">
    <property type="term" value="F:magnesium ion binding"/>
    <property type="evidence" value="ECO:0007669"/>
    <property type="project" value="InterPro"/>
</dbReference>
<keyword evidence="1" id="KW-0479">Metal-binding</keyword>
<dbReference type="InterPro" id="IPR005630">
    <property type="entry name" value="Terpene_synthase_metal-bd"/>
</dbReference>
<dbReference type="SUPFAM" id="SSF48239">
    <property type="entry name" value="Terpenoid cyclases/Protein prenyltransferases"/>
    <property type="match status" value="1"/>
</dbReference>
<accession>A0AAW1JL39</accession>
<sequence>MECHSTNEVTIRTLGHFPPDIWGDSFSDFGVAENLRMQEYLEEIEPLKEEVRAMLIDESMDCDTKMRLIDGVERLGLYYYFDDEIVRLLDQRFEETVARNFDLDGNLYDVACQFRTFRQHGYKMPCAVFNKFTNGKGKFKESLTNDERGMVSLYEAAHLRIKGEHILDEALLFATDFLRSEKPSTEQARHALKQASHLGIPRLESFHFIAFYEEDLSHDGTLLQLAKLEFNRMQLLYRQELNQFQRWCKEREFARKLGHVRQRIVESHFWALAMYYEPQYSFARVIVAKLILVIPILDDTYDAYGTFEELQLLTDAFDR</sequence>
<dbReference type="GO" id="GO:0010333">
    <property type="term" value="F:terpene synthase activity"/>
    <property type="evidence" value="ECO:0007669"/>
    <property type="project" value="InterPro"/>
</dbReference>
<dbReference type="Gene3D" id="1.10.600.10">
    <property type="entry name" value="Farnesyl Diphosphate Synthase"/>
    <property type="match status" value="1"/>
</dbReference>
<dbReference type="InterPro" id="IPR036965">
    <property type="entry name" value="Terpene_synth_N_sf"/>
</dbReference>